<sequence length="126" mass="13890">MPTRFQKKAAKGRLGGQSRAITSQDAKEEVDLVEQETSYSELDSADNGHNDQNDHSDHNDHDELGVVLGNGTNNDANREADSTRKQDIRRNFELALTLGHPEAASSRKPPSIAIIVPPVPYSWKDV</sequence>
<evidence type="ECO:0000313" key="2">
    <source>
        <dbReference type="Proteomes" id="UP001172386"/>
    </source>
</evidence>
<evidence type="ECO:0000313" key="1">
    <source>
        <dbReference type="EMBL" id="KAJ9663684.1"/>
    </source>
</evidence>
<proteinExistence type="predicted"/>
<organism evidence="1 2">
    <name type="scientific">Neophaeococcomyces mojaviensis</name>
    <dbReference type="NCBI Taxonomy" id="3383035"/>
    <lineage>
        <taxon>Eukaryota</taxon>
        <taxon>Fungi</taxon>
        <taxon>Dikarya</taxon>
        <taxon>Ascomycota</taxon>
        <taxon>Pezizomycotina</taxon>
        <taxon>Eurotiomycetes</taxon>
        <taxon>Chaetothyriomycetidae</taxon>
        <taxon>Chaetothyriales</taxon>
        <taxon>Chaetothyriales incertae sedis</taxon>
        <taxon>Neophaeococcomyces</taxon>
    </lineage>
</organism>
<accession>A0ACC3AJ58</accession>
<keyword evidence="2" id="KW-1185">Reference proteome</keyword>
<dbReference type="Proteomes" id="UP001172386">
    <property type="component" value="Unassembled WGS sequence"/>
</dbReference>
<dbReference type="EMBL" id="JAPDRQ010000007">
    <property type="protein sequence ID" value="KAJ9663684.1"/>
    <property type="molecule type" value="Genomic_DNA"/>
</dbReference>
<reference evidence="1" key="1">
    <citation type="submission" date="2022-10" db="EMBL/GenBank/DDBJ databases">
        <title>Culturing micro-colonial fungi from biological soil crusts in the Mojave desert and describing Neophaeococcomyces mojavensis, and introducing the new genera and species Taxawa tesnikishii.</title>
        <authorList>
            <person name="Kurbessoian T."/>
            <person name="Stajich J.E."/>
        </authorList>
    </citation>
    <scope>NUCLEOTIDE SEQUENCE</scope>
    <source>
        <strain evidence="1">JES_112</strain>
    </source>
</reference>
<name>A0ACC3AJ58_9EURO</name>
<protein>
    <submittedName>
        <fullName evidence="1">Uncharacterized protein</fullName>
    </submittedName>
</protein>
<comment type="caution">
    <text evidence="1">The sequence shown here is derived from an EMBL/GenBank/DDBJ whole genome shotgun (WGS) entry which is preliminary data.</text>
</comment>
<gene>
    <name evidence="1" type="ORF">H2198_000696</name>
</gene>